<name>B8AT17_ORYSI</name>
<evidence type="ECO:0000313" key="2">
    <source>
        <dbReference type="EMBL" id="EEC77150.1"/>
    </source>
</evidence>
<protein>
    <submittedName>
        <fullName evidence="2">Uncharacterized protein</fullName>
    </submittedName>
</protein>
<reference evidence="2 3" key="1">
    <citation type="journal article" date="2005" name="PLoS Biol.">
        <title>The genomes of Oryza sativa: a history of duplications.</title>
        <authorList>
            <person name="Yu J."/>
            <person name="Wang J."/>
            <person name="Lin W."/>
            <person name="Li S."/>
            <person name="Li H."/>
            <person name="Zhou J."/>
            <person name="Ni P."/>
            <person name="Dong W."/>
            <person name="Hu S."/>
            <person name="Zeng C."/>
            <person name="Zhang J."/>
            <person name="Zhang Y."/>
            <person name="Li R."/>
            <person name="Xu Z."/>
            <person name="Li S."/>
            <person name="Li X."/>
            <person name="Zheng H."/>
            <person name="Cong L."/>
            <person name="Lin L."/>
            <person name="Yin J."/>
            <person name="Geng J."/>
            <person name="Li G."/>
            <person name="Shi J."/>
            <person name="Liu J."/>
            <person name="Lv H."/>
            <person name="Li J."/>
            <person name="Wang J."/>
            <person name="Deng Y."/>
            <person name="Ran L."/>
            <person name="Shi X."/>
            <person name="Wang X."/>
            <person name="Wu Q."/>
            <person name="Li C."/>
            <person name="Ren X."/>
            <person name="Wang J."/>
            <person name="Wang X."/>
            <person name="Li D."/>
            <person name="Liu D."/>
            <person name="Zhang X."/>
            <person name="Ji Z."/>
            <person name="Zhao W."/>
            <person name="Sun Y."/>
            <person name="Zhang Z."/>
            <person name="Bao J."/>
            <person name="Han Y."/>
            <person name="Dong L."/>
            <person name="Ji J."/>
            <person name="Chen P."/>
            <person name="Wu S."/>
            <person name="Liu J."/>
            <person name="Xiao Y."/>
            <person name="Bu D."/>
            <person name="Tan J."/>
            <person name="Yang L."/>
            <person name="Ye C."/>
            <person name="Zhang J."/>
            <person name="Xu J."/>
            <person name="Zhou Y."/>
            <person name="Yu Y."/>
            <person name="Zhang B."/>
            <person name="Zhuang S."/>
            <person name="Wei H."/>
            <person name="Liu B."/>
            <person name="Lei M."/>
            <person name="Yu H."/>
            <person name="Li Y."/>
            <person name="Xu H."/>
            <person name="Wei S."/>
            <person name="He X."/>
            <person name="Fang L."/>
            <person name="Zhang Z."/>
            <person name="Zhang Y."/>
            <person name="Huang X."/>
            <person name="Su Z."/>
            <person name="Tong W."/>
            <person name="Li J."/>
            <person name="Tong Z."/>
            <person name="Li S."/>
            <person name="Ye J."/>
            <person name="Wang L."/>
            <person name="Fang L."/>
            <person name="Lei T."/>
            <person name="Chen C."/>
            <person name="Chen H."/>
            <person name="Xu Z."/>
            <person name="Li H."/>
            <person name="Huang H."/>
            <person name="Zhang F."/>
            <person name="Xu H."/>
            <person name="Li N."/>
            <person name="Zhao C."/>
            <person name="Li S."/>
            <person name="Dong L."/>
            <person name="Huang Y."/>
            <person name="Li L."/>
            <person name="Xi Y."/>
            <person name="Qi Q."/>
            <person name="Li W."/>
            <person name="Zhang B."/>
            <person name="Hu W."/>
            <person name="Zhang Y."/>
            <person name="Tian X."/>
            <person name="Jiao Y."/>
            <person name="Liang X."/>
            <person name="Jin J."/>
            <person name="Gao L."/>
            <person name="Zheng W."/>
            <person name="Hao B."/>
            <person name="Liu S."/>
            <person name="Wang W."/>
            <person name="Yuan L."/>
            <person name="Cao M."/>
            <person name="McDermott J."/>
            <person name="Samudrala R."/>
            <person name="Wang J."/>
            <person name="Wong G.K."/>
            <person name="Yang H."/>
        </authorList>
    </citation>
    <scope>NUCLEOTIDE SEQUENCE [LARGE SCALE GENOMIC DNA]</scope>
    <source>
        <strain evidence="3">cv. 93-11</strain>
    </source>
</reference>
<proteinExistence type="predicted"/>
<dbReference type="Proteomes" id="UP000007015">
    <property type="component" value="Chromosome 4"/>
</dbReference>
<dbReference type="AlphaFoldDB" id="B8AT17"/>
<sequence>MVLDLGAVVLNCRESDHEFVVTVNIFLALGLITGGVILLVS</sequence>
<dbReference type="EMBL" id="CM000129">
    <property type="protein sequence ID" value="EEC77150.1"/>
    <property type="molecule type" value="Genomic_DNA"/>
</dbReference>
<accession>B8AT17</accession>
<keyword evidence="3" id="KW-1185">Reference proteome</keyword>
<keyword evidence="1" id="KW-0812">Transmembrane</keyword>
<organism evidence="2 3">
    <name type="scientific">Oryza sativa subsp. indica</name>
    <name type="common">Rice</name>
    <dbReference type="NCBI Taxonomy" id="39946"/>
    <lineage>
        <taxon>Eukaryota</taxon>
        <taxon>Viridiplantae</taxon>
        <taxon>Streptophyta</taxon>
        <taxon>Embryophyta</taxon>
        <taxon>Tracheophyta</taxon>
        <taxon>Spermatophyta</taxon>
        <taxon>Magnoliopsida</taxon>
        <taxon>Liliopsida</taxon>
        <taxon>Poales</taxon>
        <taxon>Poaceae</taxon>
        <taxon>BOP clade</taxon>
        <taxon>Oryzoideae</taxon>
        <taxon>Oryzeae</taxon>
        <taxon>Oryzinae</taxon>
        <taxon>Oryza</taxon>
        <taxon>Oryza sativa</taxon>
    </lineage>
</organism>
<evidence type="ECO:0000256" key="1">
    <source>
        <dbReference type="SAM" id="Phobius"/>
    </source>
</evidence>
<dbReference type="HOGENOM" id="CLU_3280391_0_0_1"/>
<feature type="transmembrane region" description="Helical" evidence="1">
    <location>
        <begin position="20"/>
        <end position="40"/>
    </location>
</feature>
<dbReference type="Gramene" id="BGIOSGA016233-TA">
    <property type="protein sequence ID" value="BGIOSGA016233-PA"/>
    <property type="gene ID" value="BGIOSGA016233"/>
</dbReference>
<evidence type="ECO:0000313" key="3">
    <source>
        <dbReference type="Proteomes" id="UP000007015"/>
    </source>
</evidence>
<gene>
    <name evidence="2" type="ORF">OsI_15597</name>
</gene>
<keyword evidence="1" id="KW-0472">Membrane</keyword>
<keyword evidence="1" id="KW-1133">Transmembrane helix</keyword>